<evidence type="ECO:0000259" key="4">
    <source>
        <dbReference type="SMART" id="SM00702"/>
    </source>
</evidence>
<name>C1IC28_9ACTN</name>
<reference evidence="5" key="1">
    <citation type="journal article" date="2009" name="J. Biol. Chem.">
        <title>Characterization of the polyoxin biosynthetic gene cluster from Streptomyces cacaoi and engineered production of polyoxin H.</title>
        <authorList>
            <person name="Chen W."/>
            <person name="Huang T."/>
            <person name="He X."/>
            <person name="Meng Q."/>
            <person name="You D."/>
            <person name="Bai L."/>
            <person name="Li J."/>
            <person name="Wu M."/>
            <person name="Li R."/>
            <person name="Xie Z."/>
            <person name="Zhou H."/>
            <person name="Zhou X."/>
            <person name="Tan H."/>
            <person name="Deng Z."/>
        </authorList>
    </citation>
    <scope>NUCLEOTIDE SEQUENCE</scope>
</reference>
<dbReference type="GO" id="GO:0016705">
    <property type="term" value="F:oxidoreductase activity, acting on paired donors, with incorporation or reduction of molecular oxygen"/>
    <property type="evidence" value="ECO:0007669"/>
    <property type="project" value="InterPro"/>
</dbReference>
<evidence type="ECO:0000313" key="6">
    <source>
        <dbReference type="EMBL" id="GHI60762.1"/>
    </source>
</evidence>
<comment type="cofactor">
    <cofactor evidence="1">
        <name>L-ascorbate</name>
        <dbReference type="ChEBI" id="CHEBI:38290"/>
    </cofactor>
</comment>
<dbReference type="Gene3D" id="2.60.120.620">
    <property type="entry name" value="q2cbj1_9rhob like domain"/>
    <property type="match status" value="1"/>
</dbReference>
<dbReference type="Pfam" id="PF13640">
    <property type="entry name" value="2OG-FeII_Oxy_3"/>
    <property type="match status" value="1"/>
</dbReference>
<dbReference type="InterPro" id="IPR006620">
    <property type="entry name" value="Pro_4_hyd_alph"/>
</dbReference>
<reference evidence="6" key="3">
    <citation type="submission" date="2020-09" db="EMBL/GenBank/DDBJ databases">
        <title>Whole genome shotgun sequence of Streptomyces cacaoi subsp. asoensis NBRC 13813.</title>
        <authorList>
            <person name="Komaki H."/>
            <person name="Tamura T."/>
        </authorList>
    </citation>
    <scope>NUCLEOTIDE SEQUENCE</scope>
    <source>
        <strain evidence="6">NBRC 13813</strain>
    </source>
</reference>
<evidence type="ECO:0000256" key="3">
    <source>
        <dbReference type="ARBA" id="ARBA00023002"/>
    </source>
</evidence>
<dbReference type="InterPro" id="IPR044862">
    <property type="entry name" value="Pro_4_hyd_alph_FE2OG_OXY"/>
</dbReference>
<protein>
    <submittedName>
        <fullName evidence="5">Putative hydroxylase</fullName>
    </submittedName>
</protein>
<accession>C1IC28</accession>
<dbReference type="GO" id="GO:0031418">
    <property type="term" value="F:L-ascorbic acid binding"/>
    <property type="evidence" value="ECO:0007669"/>
    <property type="project" value="InterPro"/>
</dbReference>
<organism evidence="5">
    <name type="scientific">Streptomyces asoensis</name>
    <dbReference type="NCBI Taxonomy" id="249586"/>
    <lineage>
        <taxon>Bacteria</taxon>
        <taxon>Bacillati</taxon>
        <taxon>Actinomycetota</taxon>
        <taxon>Actinomycetes</taxon>
        <taxon>Kitasatosporales</taxon>
        <taxon>Streptomycetaceae</taxon>
        <taxon>Streptomyces</taxon>
    </lineage>
</organism>
<dbReference type="RefSeq" id="WP_189919236.1">
    <property type="nucleotide sequence ID" value="NZ_BMSI01000002.1"/>
</dbReference>
<dbReference type="AlphaFoldDB" id="C1IC28"/>
<dbReference type="GO" id="GO:0051213">
    <property type="term" value="F:dioxygenase activity"/>
    <property type="evidence" value="ECO:0007669"/>
    <property type="project" value="UniProtKB-KW"/>
</dbReference>
<dbReference type="EMBL" id="BNEB01000002">
    <property type="protein sequence ID" value="GHI60762.1"/>
    <property type="molecule type" value="Genomic_DNA"/>
</dbReference>
<keyword evidence="7" id="KW-1185">Reference proteome</keyword>
<gene>
    <name evidence="5" type="primary">polK</name>
    <name evidence="6" type="ORF">Saso_24120</name>
</gene>
<evidence type="ECO:0000313" key="5">
    <source>
        <dbReference type="EMBL" id="ABX24493.1"/>
    </source>
</evidence>
<feature type="domain" description="Prolyl 4-hydroxylase alpha subunit" evidence="4">
    <location>
        <begin position="20"/>
        <end position="211"/>
    </location>
</feature>
<sequence length="213" mass="24244">MTLIDLQALRDARLEKDPYHYAVVPSSFRDDDTARTLNDGFAADGFVRSERRPGSGRGKHYLMHNRTLVSEGRQHREAVDTLPEAWRLLVDEVTSDDYRDALVELTGADLDGCTVEARMTRYSSGCWIQPHTDRPDKAVTHLFYFNDTWRSEWQGDLHVLRGPDMKDVARRVLPLLGTSVVLVRSDDSWHGVPPVSEGCPDDRRALLVHFART</sequence>
<dbReference type="Proteomes" id="UP000649259">
    <property type="component" value="Unassembled WGS sequence"/>
</dbReference>
<reference evidence="7" key="4">
    <citation type="submission" date="2023-07" db="EMBL/GenBank/DDBJ databases">
        <title>Whole genome shotgun sequence of Streptomyces cacaoi subsp. asoensis NBRC 13813.</title>
        <authorList>
            <person name="Komaki H."/>
            <person name="Tamura T."/>
        </authorList>
    </citation>
    <scope>NUCLEOTIDE SEQUENCE [LARGE SCALE GENOMIC DNA]</scope>
    <source>
        <strain evidence="7">NBRC 13813</strain>
    </source>
</reference>
<dbReference type="GeneID" id="91470308"/>
<dbReference type="EMBL" id="EU158805">
    <property type="protein sequence ID" value="ABX24493.1"/>
    <property type="molecule type" value="Genomic_DNA"/>
</dbReference>
<dbReference type="GO" id="GO:0005506">
    <property type="term" value="F:iron ion binding"/>
    <property type="evidence" value="ECO:0007669"/>
    <property type="project" value="InterPro"/>
</dbReference>
<proteinExistence type="predicted"/>
<dbReference type="SMART" id="SM00702">
    <property type="entry name" value="P4Hc"/>
    <property type="match status" value="1"/>
</dbReference>
<evidence type="ECO:0000313" key="7">
    <source>
        <dbReference type="Proteomes" id="UP000649259"/>
    </source>
</evidence>
<reference evidence="5" key="2">
    <citation type="journal article" date="2009" name="Microbiology">
        <title>polR, a pathway-specific transcriptional regulatory gene, positively controls polyoxin biosynthesis in Streptomyces cacaoi subsp. asoensis.</title>
        <authorList>
            <person name="Li R."/>
            <person name="Xie Z."/>
            <person name="Tian Y."/>
            <person name="Yang H."/>
            <person name="Chen W."/>
            <person name="You D."/>
            <person name="Liu G."/>
            <person name="Deng Z."/>
            <person name="Tan H."/>
        </authorList>
    </citation>
    <scope>NUCLEOTIDE SEQUENCE</scope>
</reference>
<keyword evidence="2" id="KW-0223">Dioxygenase</keyword>
<evidence type="ECO:0000256" key="1">
    <source>
        <dbReference type="ARBA" id="ARBA00001961"/>
    </source>
</evidence>
<keyword evidence="3" id="KW-0560">Oxidoreductase</keyword>
<evidence type="ECO:0000256" key="2">
    <source>
        <dbReference type="ARBA" id="ARBA00022964"/>
    </source>
</evidence>